<accession>A0A8T2TYK2</accession>
<organism evidence="1 2">
    <name type="scientific">Ceratopteris richardii</name>
    <name type="common">Triangle waterfern</name>
    <dbReference type="NCBI Taxonomy" id="49495"/>
    <lineage>
        <taxon>Eukaryota</taxon>
        <taxon>Viridiplantae</taxon>
        <taxon>Streptophyta</taxon>
        <taxon>Embryophyta</taxon>
        <taxon>Tracheophyta</taxon>
        <taxon>Polypodiopsida</taxon>
        <taxon>Polypodiidae</taxon>
        <taxon>Polypodiales</taxon>
        <taxon>Pteridineae</taxon>
        <taxon>Pteridaceae</taxon>
        <taxon>Parkerioideae</taxon>
        <taxon>Ceratopteris</taxon>
    </lineage>
</organism>
<dbReference type="AlphaFoldDB" id="A0A8T2TYK2"/>
<protein>
    <submittedName>
        <fullName evidence="1">Uncharacterized protein</fullName>
    </submittedName>
</protein>
<gene>
    <name evidence="1" type="ORF">KP509_10G070800</name>
</gene>
<proteinExistence type="predicted"/>
<dbReference type="Proteomes" id="UP000825935">
    <property type="component" value="Chromosome 10"/>
</dbReference>
<dbReference type="PANTHER" id="PTHR11439">
    <property type="entry name" value="GAG-POL-RELATED RETROTRANSPOSON"/>
    <property type="match status" value="1"/>
</dbReference>
<dbReference type="EMBL" id="CM035415">
    <property type="protein sequence ID" value="KAH7428002.1"/>
    <property type="molecule type" value="Genomic_DNA"/>
</dbReference>
<evidence type="ECO:0000313" key="1">
    <source>
        <dbReference type="EMBL" id="KAH7428002.1"/>
    </source>
</evidence>
<name>A0A8T2TYK2_CERRI</name>
<dbReference type="CDD" id="cd09272">
    <property type="entry name" value="RNase_HI_RT_Ty1"/>
    <property type="match status" value="1"/>
</dbReference>
<keyword evidence="2" id="KW-1185">Reference proteome</keyword>
<reference evidence="1" key="1">
    <citation type="submission" date="2021-08" db="EMBL/GenBank/DDBJ databases">
        <title>WGS assembly of Ceratopteris richardii.</title>
        <authorList>
            <person name="Marchant D.B."/>
            <person name="Chen G."/>
            <person name="Jenkins J."/>
            <person name="Shu S."/>
            <person name="Leebens-Mack J."/>
            <person name="Grimwood J."/>
            <person name="Schmutz J."/>
            <person name="Soltis P."/>
            <person name="Soltis D."/>
            <person name="Chen Z.-H."/>
        </authorList>
    </citation>
    <scope>NUCLEOTIDE SEQUENCE</scope>
    <source>
        <strain evidence="1">Whitten #5841</strain>
        <tissue evidence="1">Leaf</tissue>
    </source>
</reference>
<dbReference type="OrthoDB" id="1721964at2759"/>
<dbReference type="PANTHER" id="PTHR11439:SF467">
    <property type="entry name" value="INTEGRASE CATALYTIC DOMAIN-CONTAINING PROTEIN"/>
    <property type="match status" value="1"/>
</dbReference>
<evidence type="ECO:0000313" key="2">
    <source>
        <dbReference type="Proteomes" id="UP000825935"/>
    </source>
</evidence>
<comment type="caution">
    <text evidence="1">The sequence shown here is derived from an EMBL/GenBank/DDBJ whole genome shotgun (WGS) entry which is preliminary data.</text>
</comment>
<dbReference type="OMA" id="CQEIWIS"/>
<sequence length="157" mass="17603">MHNPTLSHWHSLKTCISYLQGTKSFGIVYHRSQSTLPLQLLGWSDSDWGGEMDSRRSTAGGVFTLAGGAIAWFSKKQTAIALSSTEAEFVALALTAKGLWIQSVLQELLHVKMPPLKIFCDNLSCIHLASNLKHSEKTKHIDLKYHFIRELVEKKQI</sequence>